<reference evidence="1" key="1">
    <citation type="journal article" date="2013" name="Nat. Commun.">
        <title>Whole-genome sequencing of Oryza brachyantha reveals mechanisms underlying Oryza genome evolution.</title>
        <authorList>
            <person name="Chen J."/>
            <person name="Huang Q."/>
            <person name="Gao D."/>
            <person name="Wang J."/>
            <person name="Lang Y."/>
            <person name="Liu T."/>
            <person name="Li B."/>
            <person name="Bai Z."/>
            <person name="Luis Goicoechea J."/>
            <person name="Liang C."/>
            <person name="Chen C."/>
            <person name="Zhang W."/>
            <person name="Sun S."/>
            <person name="Liao Y."/>
            <person name="Zhang X."/>
            <person name="Yang L."/>
            <person name="Song C."/>
            <person name="Wang M."/>
            <person name="Shi J."/>
            <person name="Liu G."/>
            <person name="Liu J."/>
            <person name="Zhou H."/>
            <person name="Zhou W."/>
            <person name="Yu Q."/>
            <person name="An N."/>
            <person name="Chen Y."/>
            <person name="Cai Q."/>
            <person name="Wang B."/>
            <person name="Liu B."/>
            <person name="Min J."/>
            <person name="Huang Y."/>
            <person name="Wu H."/>
            <person name="Li Z."/>
            <person name="Zhang Y."/>
            <person name="Yin Y."/>
            <person name="Song W."/>
            <person name="Jiang J."/>
            <person name="Jackson S.A."/>
            <person name="Wing R.A."/>
            <person name="Wang J."/>
            <person name="Chen M."/>
        </authorList>
    </citation>
    <scope>NUCLEOTIDE SEQUENCE [LARGE SCALE GENOMIC DNA]</scope>
    <source>
        <strain evidence="1">cv. IRGC 101232</strain>
    </source>
</reference>
<protein>
    <submittedName>
        <fullName evidence="1">Uncharacterized protein</fullName>
    </submittedName>
</protein>
<dbReference type="EnsemblPlants" id="OB01G23760.1">
    <property type="protein sequence ID" value="OB01G23760.1"/>
    <property type="gene ID" value="OB01G23760"/>
</dbReference>
<dbReference type="Gramene" id="OB01G23760.1">
    <property type="protein sequence ID" value="OB01G23760.1"/>
    <property type="gene ID" value="OB01G23760"/>
</dbReference>
<sequence length="68" mass="7351">NAAPSRDPSNRGLEYLALASEIPKFDRMKHLLVPIGGHRNSSSNMLCHSGTGCFNLGIILSCVYLSYG</sequence>
<accession>J3KZH0</accession>
<name>J3KZH0_ORYBR</name>
<reference evidence="1" key="2">
    <citation type="submission" date="2013-04" db="UniProtKB">
        <authorList>
            <consortium name="EnsemblPlants"/>
        </authorList>
    </citation>
    <scope>IDENTIFICATION</scope>
</reference>
<keyword evidence="2" id="KW-1185">Reference proteome</keyword>
<evidence type="ECO:0000313" key="2">
    <source>
        <dbReference type="Proteomes" id="UP000006038"/>
    </source>
</evidence>
<dbReference type="HOGENOM" id="CLU_2801555_0_0_1"/>
<proteinExistence type="predicted"/>
<dbReference type="AlphaFoldDB" id="J3KZH0"/>
<organism evidence="1">
    <name type="scientific">Oryza brachyantha</name>
    <name type="common">malo sina</name>
    <dbReference type="NCBI Taxonomy" id="4533"/>
    <lineage>
        <taxon>Eukaryota</taxon>
        <taxon>Viridiplantae</taxon>
        <taxon>Streptophyta</taxon>
        <taxon>Embryophyta</taxon>
        <taxon>Tracheophyta</taxon>
        <taxon>Spermatophyta</taxon>
        <taxon>Magnoliopsida</taxon>
        <taxon>Liliopsida</taxon>
        <taxon>Poales</taxon>
        <taxon>Poaceae</taxon>
        <taxon>BOP clade</taxon>
        <taxon>Oryzoideae</taxon>
        <taxon>Oryzeae</taxon>
        <taxon>Oryzinae</taxon>
        <taxon>Oryza</taxon>
    </lineage>
</organism>
<evidence type="ECO:0000313" key="1">
    <source>
        <dbReference type="EnsemblPlants" id="OB01G23760.1"/>
    </source>
</evidence>
<dbReference type="Proteomes" id="UP000006038">
    <property type="component" value="Chromosome 1"/>
</dbReference>